<name>A0AAV0V5D6_9STRA</name>
<dbReference type="GO" id="GO:0003352">
    <property type="term" value="P:regulation of cilium movement"/>
    <property type="evidence" value="ECO:0007669"/>
    <property type="project" value="InterPro"/>
</dbReference>
<gene>
    <name evidence="2" type="ORF">PDE001_LOCUS9492</name>
</gene>
<organism evidence="2 3">
    <name type="scientific">Peronospora destructor</name>
    <dbReference type="NCBI Taxonomy" id="86335"/>
    <lineage>
        <taxon>Eukaryota</taxon>
        <taxon>Sar</taxon>
        <taxon>Stramenopiles</taxon>
        <taxon>Oomycota</taxon>
        <taxon>Peronosporomycetes</taxon>
        <taxon>Peronosporales</taxon>
        <taxon>Peronosporaceae</taxon>
        <taxon>Peronospora</taxon>
    </lineage>
</organism>
<comment type="caution">
    <text evidence="2">The sequence shown here is derived from an EMBL/GenBank/DDBJ whole genome shotgun (WGS) entry which is preliminary data.</text>
</comment>
<evidence type="ECO:0000313" key="2">
    <source>
        <dbReference type="EMBL" id="CAI5744341.1"/>
    </source>
</evidence>
<comment type="similarity">
    <text evidence="1">Belongs to the CFAP298 family.</text>
</comment>
<dbReference type="EMBL" id="CANTFM010002079">
    <property type="protein sequence ID" value="CAI5744341.1"/>
    <property type="molecule type" value="Genomic_DNA"/>
</dbReference>
<keyword evidence="3" id="KW-1185">Reference proteome</keyword>
<proteinExistence type="inferred from homology"/>
<reference evidence="2" key="1">
    <citation type="submission" date="2022-12" db="EMBL/GenBank/DDBJ databases">
        <authorList>
            <person name="Webb A."/>
        </authorList>
    </citation>
    <scope>NUCLEOTIDE SEQUENCE</scope>
    <source>
        <strain evidence="2">Pd1</strain>
    </source>
</reference>
<evidence type="ECO:0000256" key="1">
    <source>
        <dbReference type="ARBA" id="ARBA00009619"/>
    </source>
</evidence>
<dbReference type="InterPro" id="IPR021298">
    <property type="entry name" value="CFAP298"/>
</dbReference>
<dbReference type="AlphaFoldDB" id="A0AAV0V5D6"/>
<dbReference type="PANTHER" id="PTHR13238:SF0">
    <property type="entry name" value="CILIA- AND FLAGELLA-ASSOCIATED PROTEIN 298"/>
    <property type="match status" value="1"/>
</dbReference>
<dbReference type="Proteomes" id="UP001162029">
    <property type="component" value="Unassembled WGS sequence"/>
</dbReference>
<protein>
    <submittedName>
        <fullName evidence="2">Uncharacterized protein</fullName>
    </submittedName>
</protein>
<sequence length="228" mass="25462">MVVFHVGSGRSEFLFTASVSTCNDSLIRSLCRVHNLRLRLAALSDALEELGHSNVAKSLQEQGLDTEGASDKERGQFNGVYRWDRVSSELPDVLVRVAADAKMALNSKTQVARRVCIEENELLEKLQNIRKAVSMAFPMGLPSGDPVKRMLDADDVEEALASTLAVLDVMPEDTAELWWAGKQFLRDQYVRDLTGEHEKSTLLVNLQKHENGAPSRMHDVSLWTSIKR</sequence>
<accession>A0AAV0V5D6</accession>
<dbReference type="PANTHER" id="PTHR13238">
    <property type="entry name" value="PROTEIN C21ORF59"/>
    <property type="match status" value="1"/>
</dbReference>
<dbReference type="Pfam" id="PF11069">
    <property type="entry name" value="CFAP298"/>
    <property type="match status" value="1"/>
</dbReference>
<evidence type="ECO:0000313" key="3">
    <source>
        <dbReference type="Proteomes" id="UP001162029"/>
    </source>
</evidence>